<feature type="region of interest" description="Disordered" evidence="1">
    <location>
        <begin position="224"/>
        <end position="243"/>
    </location>
</feature>
<evidence type="ECO:0000313" key="4">
    <source>
        <dbReference type="Proteomes" id="UP000020681"/>
    </source>
</evidence>
<dbReference type="InterPro" id="IPR038332">
    <property type="entry name" value="PPE_sf"/>
</dbReference>
<evidence type="ECO:0000313" key="3">
    <source>
        <dbReference type="EMBL" id="EUA93138.1"/>
    </source>
</evidence>
<feature type="compositionally biased region" description="Gly residues" evidence="1">
    <location>
        <begin position="231"/>
        <end position="243"/>
    </location>
</feature>
<name>A0ABN0R7M2_MYCUL</name>
<gene>
    <name evidence="3" type="ORF">I551_0364</name>
</gene>
<protein>
    <submittedName>
        <fullName evidence="3">PE family protein</fullName>
    </submittedName>
</protein>
<dbReference type="EMBL" id="JAOL01000066">
    <property type="protein sequence ID" value="EUA93138.1"/>
    <property type="molecule type" value="Genomic_DNA"/>
</dbReference>
<evidence type="ECO:0000256" key="1">
    <source>
        <dbReference type="SAM" id="MobiDB-lite"/>
    </source>
</evidence>
<reference evidence="3 4" key="1">
    <citation type="submission" date="2014-01" db="EMBL/GenBank/DDBJ databases">
        <authorList>
            <person name="Dobos K."/>
            <person name="Lenaerts A."/>
            <person name="Ordway D."/>
            <person name="DeGroote M.A."/>
            <person name="Parker T."/>
            <person name="Sizemore C."/>
            <person name="Tallon L.J."/>
            <person name="Sadzewicz L.K."/>
            <person name="Sengamalay N."/>
            <person name="Fraser C.M."/>
            <person name="Hine E."/>
            <person name="Shefchek K.A."/>
            <person name="Das S.P."/>
            <person name="Tettelin H."/>
        </authorList>
    </citation>
    <scope>NUCLEOTIDE SEQUENCE [LARGE SCALE GENOMIC DNA]</scope>
    <source>
        <strain evidence="3 4">Harvey</strain>
    </source>
</reference>
<sequence length="257" mass="23681">MIAEPELLAATATHLSSLRTTLVAANAAAAVPTTGLLAAADDEVSVAIAAGFRAYGQAYQALSTRAADVHARFVQALAAGADRYASAEAANAGQQLLDIINAPTQALIGRPLIGNGTNGAPGTGQDGGPGGLLIGNGGSGGSGAAGTNGGNGGAAGLLGAGGAGGVSGFGLPGGAGGNGGAGGAGGLFGNGGNGGTGGAPWTATAAAAGRRRGRLLGFGRQRRVGGVSAHQGGGTGGPGGTGGLLARAAPVVMAASR</sequence>
<dbReference type="InterPro" id="IPR000084">
    <property type="entry name" value="PE-PGRS_N"/>
</dbReference>
<dbReference type="SUPFAM" id="SSF140459">
    <property type="entry name" value="PE/PPE dimer-like"/>
    <property type="match status" value="1"/>
</dbReference>
<dbReference type="Proteomes" id="UP000020681">
    <property type="component" value="Unassembled WGS sequence"/>
</dbReference>
<feature type="domain" description="PE" evidence="2">
    <location>
        <begin position="1"/>
        <end position="91"/>
    </location>
</feature>
<comment type="caution">
    <text evidence="3">The sequence shown here is derived from an EMBL/GenBank/DDBJ whole genome shotgun (WGS) entry which is preliminary data.</text>
</comment>
<accession>A0ABN0R7M2</accession>
<organism evidence="3 4">
    <name type="scientific">Mycobacterium ulcerans str. Harvey</name>
    <dbReference type="NCBI Taxonomy" id="1299332"/>
    <lineage>
        <taxon>Bacteria</taxon>
        <taxon>Bacillati</taxon>
        <taxon>Actinomycetota</taxon>
        <taxon>Actinomycetes</taxon>
        <taxon>Mycobacteriales</taxon>
        <taxon>Mycobacteriaceae</taxon>
        <taxon>Mycobacterium</taxon>
        <taxon>Mycobacterium ulcerans group</taxon>
    </lineage>
</organism>
<proteinExistence type="predicted"/>
<keyword evidence="4" id="KW-1185">Reference proteome</keyword>
<dbReference type="InterPro" id="IPR048996">
    <property type="entry name" value="PGRS_rpt"/>
</dbReference>
<dbReference type="Pfam" id="PF00934">
    <property type="entry name" value="PE"/>
    <property type="match status" value="1"/>
</dbReference>
<dbReference type="Gene3D" id="1.10.287.850">
    <property type="entry name" value="HP0062-like domain"/>
    <property type="match status" value="1"/>
</dbReference>
<evidence type="ECO:0000259" key="2">
    <source>
        <dbReference type="Pfam" id="PF00934"/>
    </source>
</evidence>
<dbReference type="Pfam" id="PF21526">
    <property type="entry name" value="PGRS"/>
    <property type="match status" value="1"/>
</dbReference>